<comment type="caution">
    <text evidence="12">The sequence shown here is derived from an EMBL/GenBank/DDBJ whole genome shotgun (WGS) entry which is preliminary data.</text>
</comment>
<feature type="transmembrane region" description="Helical" evidence="10">
    <location>
        <begin position="194"/>
        <end position="217"/>
    </location>
</feature>
<evidence type="ECO:0000259" key="11">
    <source>
        <dbReference type="PROSITE" id="PS51202"/>
    </source>
</evidence>
<evidence type="ECO:0000313" key="13">
    <source>
        <dbReference type="Proteomes" id="UP000823641"/>
    </source>
</evidence>
<reference evidence="12" key="1">
    <citation type="submission" date="2020-10" db="EMBL/GenBank/DDBJ databases">
        <authorList>
            <person name="Gilroy R."/>
        </authorList>
    </citation>
    <scope>NUCLEOTIDE SEQUENCE</scope>
    <source>
        <strain evidence="12">G3-3990</strain>
    </source>
</reference>
<evidence type="ECO:0000256" key="8">
    <source>
        <dbReference type="ARBA" id="ARBA00023065"/>
    </source>
</evidence>
<evidence type="ECO:0000256" key="5">
    <source>
        <dbReference type="ARBA" id="ARBA00022538"/>
    </source>
</evidence>
<name>A0A9D9HUF7_9BACT</name>
<keyword evidence="7 10" id="KW-1133">Transmembrane helix</keyword>
<dbReference type="Proteomes" id="UP000823641">
    <property type="component" value="Unassembled WGS sequence"/>
</dbReference>
<protein>
    <submittedName>
        <fullName evidence="12">Potassium/proton antiporter</fullName>
    </submittedName>
</protein>
<feature type="transmembrane region" description="Helical" evidence="10">
    <location>
        <begin position="371"/>
        <end position="391"/>
    </location>
</feature>
<sequence>MTISFELFLLIGSLLLFLSLLVGKTGYKYGVPTLLLFLLIGCLAGTDGLGLINFNSPELAQYIGVLALNVILFSGGMDTRVSEIKPVVVPGLLLATVGVLLTAILTGAFIYLITNNFVHSVTFGFVESMLLASIMSSTDSASVFSILRSKGLQLKQNLRPLLELESGSNDPMAYMLTIVLIQLLQSPDVSGWEVLWLLVKQLVLGGVCGLLLGKLSVRVINRIDLNNDALYSVLLLTVMFFLFGFTSFIGGNGYLAVYAGGLLIGNHRFVHKRSSLKFFDGLTWLFQIVMFLSLGLLVNPSELLPVAGIGLLIGLFMIILARPISVFLTLLPFKQFDVRGKLFASWVGLRGAVPIIFATYPWIAGTPEAKMMFNIVFFITILSLVVQGTLISKVAHWLHLDLPLPPQNKLKEFDVEFSDDIKSAMCEVKVNDAMLRNGNRLMDIALPDHTLVAMVKRKNRYFIPRGNTHLEIGDVVLLITDDEAAMRETFNVLGVHPDE</sequence>
<dbReference type="Gene3D" id="1.20.1530.20">
    <property type="match status" value="1"/>
</dbReference>
<evidence type="ECO:0000256" key="7">
    <source>
        <dbReference type="ARBA" id="ARBA00022989"/>
    </source>
</evidence>
<dbReference type="PROSITE" id="PS51202">
    <property type="entry name" value="RCK_C"/>
    <property type="match status" value="1"/>
</dbReference>
<evidence type="ECO:0000256" key="2">
    <source>
        <dbReference type="ARBA" id="ARBA00022448"/>
    </source>
</evidence>
<dbReference type="Pfam" id="PF00999">
    <property type="entry name" value="Na_H_Exchanger"/>
    <property type="match status" value="1"/>
</dbReference>
<keyword evidence="3" id="KW-0050">Antiport</keyword>
<keyword evidence="5" id="KW-0630">Potassium</keyword>
<keyword evidence="9 10" id="KW-0472">Membrane</keyword>
<evidence type="ECO:0000256" key="10">
    <source>
        <dbReference type="SAM" id="Phobius"/>
    </source>
</evidence>
<dbReference type="EMBL" id="JADIMG010000072">
    <property type="protein sequence ID" value="MBO8460108.1"/>
    <property type="molecule type" value="Genomic_DNA"/>
</dbReference>
<dbReference type="PANTHER" id="PTHR32507">
    <property type="entry name" value="NA(+)/H(+) ANTIPORTER 1"/>
    <property type="match status" value="1"/>
</dbReference>
<dbReference type="SUPFAM" id="SSF116726">
    <property type="entry name" value="TrkA C-terminal domain-like"/>
    <property type="match status" value="1"/>
</dbReference>
<evidence type="ECO:0000256" key="4">
    <source>
        <dbReference type="ARBA" id="ARBA00022475"/>
    </source>
</evidence>
<dbReference type="NCBIfam" id="NF003715">
    <property type="entry name" value="PRK05326.1-2"/>
    <property type="match status" value="1"/>
</dbReference>
<feature type="transmembrane region" description="Helical" evidence="10">
    <location>
        <begin position="278"/>
        <end position="298"/>
    </location>
</feature>
<proteinExistence type="predicted"/>
<evidence type="ECO:0000256" key="3">
    <source>
        <dbReference type="ARBA" id="ARBA00022449"/>
    </source>
</evidence>
<feature type="transmembrane region" description="Helical" evidence="10">
    <location>
        <begin position="304"/>
        <end position="331"/>
    </location>
</feature>
<evidence type="ECO:0000313" key="12">
    <source>
        <dbReference type="EMBL" id="MBO8460108.1"/>
    </source>
</evidence>
<dbReference type="PANTHER" id="PTHR32507:SF7">
    <property type="entry name" value="K(+)_H(+) ANTIPORTER NHAP2"/>
    <property type="match status" value="1"/>
</dbReference>
<keyword evidence="2" id="KW-0813">Transport</keyword>
<gene>
    <name evidence="12" type="ORF">IAA73_07240</name>
</gene>
<dbReference type="GO" id="GO:0005886">
    <property type="term" value="C:plasma membrane"/>
    <property type="evidence" value="ECO:0007669"/>
    <property type="project" value="UniProtKB-SubCell"/>
</dbReference>
<dbReference type="InterPro" id="IPR038770">
    <property type="entry name" value="Na+/solute_symporter_sf"/>
</dbReference>
<dbReference type="GO" id="GO:0006813">
    <property type="term" value="P:potassium ion transport"/>
    <property type="evidence" value="ECO:0007669"/>
    <property type="project" value="UniProtKB-KW"/>
</dbReference>
<evidence type="ECO:0000256" key="9">
    <source>
        <dbReference type="ARBA" id="ARBA00023136"/>
    </source>
</evidence>
<dbReference type="Pfam" id="PF02080">
    <property type="entry name" value="TrkA_C"/>
    <property type="match status" value="1"/>
</dbReference>
<keyword evidence="4" id="KW-1003">Cell membrane</keyword>
<dbReference type="InterPro" id="IPR036721">
    <property type="entry name" value="RCK_C_sf"/>
</dbReference>
<keyword evidence="8" id="KW-0406">Ion transport</keyword>
<keyword evidence="5" id="KW-0633">Potassium transport</keyword>
<accession>A0A9D9HUF7</accession>
<feature type="transmembrane region" description="Helical" evidence="10">
    <location>
        <begin position="229"/>
        <end position="249"/>
    </location>
</feature>
<dbReference type="Gene3D" id="3.30.70.1450">
    <property type="entry name" value="Regulator of K+ conductance, C-terminal domain"/>
    <property type="match status" value="1"/>
</dbReference>
<reference evidence="12" key="2">
    <citation type="journal article" date="2021" name="PeerJ">
        <title>Extensive microbial diversity within the chicken gut microbiome revealed by metagenomics and culture.</title>
        <authorList>
            <person name="Gilroy R."/>
            <person name="Ravi A."/>
            <person name="Getino M."/>
            <person name="Pursley I."/>
            <person name="Horton D.L."/>
            <person name="Alikhan N.F."/>
            <person name="Baker D."/>
            <person name="Gharbi K."/>
            <person name="Hall N."/>
            <person name="Watson M."/>
            <person name="Adriaenssens E.M."/>
            <person name="Foster-Nyarko E."/>
            <person name="Jarju S."/>
            <person name="Secka A."/>
            <person name="Antonio M."/>
            <person name="Oren A."/>
            <person name="Chaudhuri R.R."/>
            <person name="La Ragione R."/>
            <person name="Hildebrand F."/>
            <person name="Pallen M.J."/>
        </authorList>
    </citation>
    <scope>NUCLEOTIDE SEQUENCE</scope>
    <source>
        <strain evidence="12">G3-3990</strain>
    </source>
</reference>
<dbReference type="InterPro" id="IPR006153">
    <property type="entry name" value="Cation/H_exchanger_TM"/>
</dbReference>
<organism evidence="12 13">
    <name type="scientific">Candidatus Gallipaludibacter merdavium</name>
    <dbReference type="NCBI Taxonomy" id="2840839"/>
    <lineage>
        <taxon>Bacteria</taxon>
        <taxon>Pseudomonadati</taxon>
        <taxon>Bacteroidota</taxon>
        <taxon>Bacteroidia</taxon>
        <taxon>Bacteroidales</taxon>
        <taxon>Candidatus Gallipaludibacter</taxon>
    </lineage>
</organism>
<dbReference type="GO" id="GO:1902600">
    <property type="term" value="P:proton transmembrane transport"/>
    <property type="evidence" value="ECO:0007669"/>
    <property type="project" value="InterPro"/>
</dbReference>
<dbReference type="InterPro" id="IPR006037">
    <property type="entry name" value="RCK_C"/>
</dbReference>
<dbReference type="NCBIfam" id="NF003716">
    <property type="entry name" value="PRK05326.1-3"/>
    <property type="match status" value="1"/>
</dbReference>
<evidence type="ECO:0000256" key="1">
    <source>
        <dbReference type="ARBA" id="ARBA00004651"/>
    </source>
</evidence>
<comment type="subcellular location">
    <subcellularLocation>
        <location evidence="1">Cell membrane</location>
        <topology evidence="1">Multi-pass membrane protein</topology>
    </subcellularLocation>
</comment>
<evidence type="ECO:0000256" key="6">
    <source>
        <dbReference type="ARBA" id="ARBA00022692"/>
    </source>
</evidence>
<dbReference type="AlphaFoldDB" id="A0A9D9HUF7"/>
<dbReference type="GO" id="GO:0008324">
    <property type="term" value="F:monoatomic cation transmembrane transporter activity"/>
    <property type="evidence" value="ECO:0007669"/>
    <property type="project" value="InterPro"/>
</dbReference>
<feature type="domain" description="RCK C-terminal" evidence="11">
    <location>
        <begin position="413"/>
        <end position="495"/>
    </location>
</feature>
<dbReference type="GO" id="GO:0015297">
    <property type="term" value="F:antiporter activity"/>
    <property type="evidence" value="ECO:0007669"/>
    <property type="project" value="UniProtKB-KW"/>
</dbReference>
<feature type="transmembrane region" description="Helical" evidence="10">
    <location>
        <begin position="89"/>
        <end position="113"/>
    </location>
</feature>
<feature type="transmembrane region" description="Helical" evidence="10">
    <location>
        <begin position="59"/>
        <end position="77"/>
    </location>
</feature>
<keyword evidence="6 10" id="KW-0812">Transmembrane</keyword>
<feature type="transmembrane region" description="Helical" evidence="10">
    <location>
        <begin position="343"/>
        <end position="365"/>
    </location>
</feature>
<feature type="transmembrane region" description="Helical" evidence="10">
    <location>
        <begin position="33"/>
        <end position="52"/>
    </location>
</feature>